<dbReference type="GO" id="GO:0010333">
    <property type="term" value="F:terpene synthase activity"/>
    <property type="evidence" value="ECO:0007669"/>
    <property type="project" value="InterPro"/>
</dbReference>
<evidence type="ECO:0000256" key="2">
    <source>
        <dbReference type="ARBA" id="ARBA00006333"/>
    </source>
</evidence>
<protein>
    <recommendedName>
        <fullName evidence="4">Terpene synthase</fullName>
        <ecNumber evidence="4">4.2.3.-</ecNumber>
    </recommendedName>
</protein>
<dbReference type="Gene3D" id="1.10.600.10">
    <property type="entry name" value="Farnesyl Diphosphate Synthase"/>
    <property type="match status" value="1"/>
</dbReference>
<dbReference type="Pfam" id="PF19086">
    <property type="entry name" value="Terpene_syn_C_2"/>
    <property type="match status" value="1"/>
</dbReference>
<dbReference type="InterPro" id="IPR034686">
    <property type="entry name" value="Terpene_cyclase-like_2"/>
</dbReference>
<keyword evidence="4" id="KW-0456">Lyase</keyword>
<comment type="cofactor">
    <cofactor evidence="1 4">
        <name>Mg(2+)</name>
        <dbReference type="ChEBI" id="CHEBI:18420"/>
    </cofactor>
</comment>
<dbReference type="PANTHER" id="PTHR35201:SF4">
    <property type="entry name" value="BETA-PINACENE SYNTHASE-RELATED"/>
    <property type="match status" value="1"/>
</dbReference>
<dbReference type="EC" id="4.2.3.-" evidence="4"/>
<evidence type="ECO:0000313" key="6">
    <source>
        <dbReference type="Proteomes" id="UP000249789"/>
    </source>
</evidence>
<keyword evidence="4" id="KW-0479">Metal-binding</keyword>
<dbReference type="SUPFAM" id="SSF48576">
    <property type="entry name" value="Terpenoid synthases"/>
    <property type="match status" value="1"/>
</dbReference>
<evidence type="ECO:0000313" key="5">
    <source>
        <dbReference type="EMBL" id="RAK76919.1"/>
    </source>
</evidence>
<name>A0A8G1RQB1_9EURO</name>
<evidence type="ECO:0000256" key="1">
    <source>
        <dbReference type="ARBA" id="ARBA00001946"/>
    </source>
</evidence>
<gene>
    <name evidence="5" type="ORF">BO72DRAFT_430171</name>
</gene>
<dbReference type="VEuPathDB" id="FungiDB:BO72DRAFT_430171"/>
<dbReference type="InterPro" id="IPR008949">
    <property type="entry name" value="Isoprenoid_synthase_dom_sf"/>
</dbReference>
<evidence type="ECO:0000256" key="3">
    <source>
        <dbReference type="ARBA" id="ARBA00022842"/>
    </source>
</evidence>
<accession>A0A8G1RQB1</accession>
<dbReference type="GO" id="GO:0046872">
    <property type="term" value="F:metal ion binding"/>
    <property type="evidence" value="ECO:0007669"/>
    <property type="project" value="UniProtKB-KW"/>
</dbReference>
<keyword evidence="3 4" id="KW-0460">Magnesium</keyword>
<dbReference type="Proteomes" id="UP000249789">
    <property type="component" value="Unassembled WGS sequence"/>
</dbReference>
<dbReference type="OrthoDB" id="1731983at2759"/>
<comment type="similarity">
    <text evidence="2 4">Belongs to the terpene synthase family.</text>
</comment>
<dbReference type="RefSeq" id="XP_040800929.1">
    <property type="nucleotide sequence ID" value="XM_040943100.1"/>
</dbReference>
<reference evidence="5 6" key="1">
    <citation type="submission" date="2018-02" db="EMBL/GenBank/DDBJ databases">
        <title>The genomes of Aspergillus section Nigri reveals drivers in fungal speciation.</title>
        <authorList>
            <consortium name="DOE Joint Genome Institute"/>
            <person name="Vesth T.C."/>
            <person name="Nybo J."/>
            <person name="Theobald S."/>
            <person name="Brandl J."/>
            <person name="Frisvad J.C."/>
            <person name="Nielsen K.F."/>
            <person name="Lyhne E.K."/>
            <person name="Kogle M.E."/>
            <person name="Kuo A."/>
            <person name="Riley R."/>
            <person name="Clum A."/>
            <person name="Nolan M."/>
            <person name="Lipzen A."/>
            <person name="Salamov A."/>
            <person name="Henrissat B."/>
            <person name="Wiebenga A."/>
            <person name="De vries R.P."/>
            <person name="Grigoriev I.V."/>
            <person name="Mortensen U.H."/>
            <person name="Andersen M.R."/>
            <person name="Baker S.E."/>
        </authorList>
    </citation>
    <scope>NUCLEOTIDE SEQUENCE [LARGE SCALE GENOMIC DNA]</scope>
    <source>
        <strain evidence="5 6">CBS 313.89</strain>
    </source>
</reference>
<dbReference type="GO" id="GO:0008299">
    <property type="term" value="P:isoprenoid biosynthetic process"/>
    <property type="evidence" value="ECO:0007669"/>
    <property type="project" value="UniProtKB-ARBA"/>
</dbReference>
<dbReference type="GeneID" id="63860433"/>
<organism evidence="5 6">
    <name type="scientific">Aspergillus fijiensis CBS 313.89</name>
    <dbReference type="NCBI Taxonomy" id="1448319"/>
    <lineage>
        <taxon>Eukaryota</taxon>
        <taxon>Fungi</taxon>
        <taxon>Dikarya</taxon>
        <taxon>Ascomycota</taxon>
        <taxon>Pezizomycotina</taxon>
        <taxon>Eurotiomycetes</taxon>
        <taxon>Eurotiomycetidae</taxon>
        <taxon>Eurotiales</taxon>
        <taxon>Aspergillaceae</taxon>
        <taxon>Aspergillus</taxon>
    </lineage>
</organism>
<dbReference type="AlphaFoldDB" id="A0A8G1RQB1"/>
<sequence>MSRIGEFYEYQRGKESPEITKHKIMFKRRSGYFEVEIPDHGLARVPCHGDSSSERTNCLLENVLRHHQKFRFGIHKWADKQSKQPVEEAVSEVNAIALFFPDTRTENVRICMAAWLAVLCTVDNLIEAMMIHEAESTLKSAVMTLQSEDKSDTQNEICSLMAYFHEYCCGYLPYAAVEDLFREICIVFSGFIHELQFRQGRLKHNFETYMDIRTQTIGIAPFFSLVGSEMPSPVGNTGDILALKKAINSIVGLQNDLVGLEKDLDQGESMNSIILAMENATGDEQAKETQLADAATSVCSLHNCNLSEVVKMHHRLTQESRAESEMILANAMLLFTETHFKWCTMTKRYAVESTQA</sequence>
<proteinExistence type="inferred from homology"/>
<dbReference type="EMBL" id="KZ824646">
    <property type="protein sequence ID" value="RAK76919.1"/>
    <property type="molecule type" value="Genomic_DNA"/>
</dbReference>
<dbReference type="PANTHER" id="PTHR35201">
    <property type="entry name" value="TERPENE SYNTHASE"/>
    <property type="match status" value="1"/>
</dbReference>
<keyword evidence="6" id="KW-1185">Reference proteome</keyword>
<evidence type="ECO:0000256" key="4">
    <source>
        <dbReference type="RuleBase" id="RU366034"/>
    </source>
</evidence>